<dbReference type="STRING" id="1414654.BFR47_07925"/>
<dbReference type="InterPro" id="IPR046342">
    <property type="entry name" value="CBS_dom_sf"/>
</dbReference>
<feature type="domain" description="CBS" evidence="4">
    <location>
        <begin position="80"/>
        <end position="135"/>
    </location>
</feature>
<reference evidence="5 6" key="1">
    <citation type="submission" date="2016-07" db="EMBL/GenBank/DDBJ databases">
        <title>Draft Genome Sequence of Oceanisphaera psychrotolerans, isolated from coastal sediment samples.</title>
        <authorList>
            <person name="Zhuo S."/>
            <person name="Ruan Z."/>
        </authorList>
    </citation>
    <scope>NUCLEOTIDE SEQUENCE [LARGE SCALE GENOMIC DNA]</scope>
    <source>
        <strain evidence="5 6">LAM-WHM-ZC</strain>
    </source>
</reference>
<evidence type="ECO:0000256" key="2">
    <source>
        <dbReference type="PROSITE-ProRule" id="PRU00703"/>
    </source>
</evidence>
<feature type="compositionally biased region" description="Acidic residues" evidence="3">
    <location>
        <begin position="144"/>
        <end position="155"/>
    </location>
</feature>
<evidence type="ECO:0000256" key="3">
    <source>
        <dbReference type="SAM" id="MobiDB-lite"/>
    </source>
</evidence>
<gene>
    <name evidence="5" type="ORF">BFR47_07925</name>
</gene>
<dbReference type="InterPro" id="IPR051257">
    <property type="entry name" value="Diverse_CBS-Domain"/>
</dbReference>
<keyword evidence="6" id="KW-1185">Reference proteome</keyword>
<sequence length="170" mass="18604">MPAIVSEIMSRNVIALPPSTTLAEARTLMQRHHIRHLPVQTDDRLVGLVSQRDILAAQESSLEQSTNGDFLQQHQISEVMVHEVTTVSPRAGIREAALHLQKHKYGCLPVVDKGRLVGIVTDSDFVTVAIHLLEVLDAQLAEPPIDEPDDDDLDLDLANARASADDQPAS</sequence>
<dbReference type="PANTHER" id="PTHR43080:SF2">
    <property type="entry name" value="CBS DOMAIN-CONTAINING PROTEIN"/>
    <property type="match status" value="1"/>
</dbReference>
<dbReference type="PANTHER" id="PTHR43080">
    <property type="entry name" value="CBS DOMAIN-CONTAINING PROTEIN CBSX3, MITOCHONDRIAL"/>
    <property type="match status" value="1"/>
</dbReference>
<dbReference type="PROSITE" id="PS51371">
    <property type="entry name" value="CBS"/>
    <property type="match status" value="2"/>
</dbReference>
<comment type="caution">
    <text evidence="5">The sequence shown here is derived from an EMBL/GenBank/DDBJ whole genome shotgun (WGS) entry which is preliminary data.</text>
</comment>
<dbReference type="OrthoDB" id="9802114at2"/>
<protein>
    <submittedName>
        <fullName evidence="5">Acetoin utilization protein AcuB</fullName>
    </submittedName>
</protein>
<accession>A0A1J4QIF2</accession>
<evidence type="ECO:0000313" key="5">
    <source>
        <dbReference type="EMBL" id="OIN14410.1"/>
    </source>
</evidence>
<evidence type="ECO:0000313" key="6">
    <source>
        <dbReference type="Proteomes" id="UP000243073"/>
    </source>
</evidence>
<dbReference type="Pfam" id="PF00571">
    <property type="entry name" value="CBS"/>
    <property type="match status" value="2"/>
</dbReference>
<dbReference type="SMART" id="SM00116">
    <property type="entry name" value="CBS"/>
    <property type="match status" value="2"/>
</dbReference>
<dbReference type="Gene3D" id="3.10.580.10">
    <property type="entry name" value="CBS-domain"/>
    <property type="match status" value="1"/>
</dbReference>
<proteinExistence type="predicted"/>
<dbReference type="RefSeq" id="WP_071471213.1">
    <property type="nucleotide sequence ID" value="NZ_MDKE01000001.1"/>
</dbReference>
<feature type="domain" description="CBS" evidence="4">
    <location>
        <begin position="9"/>
        <end position="65"/>
    </location>
</feature>
<dbReference type="Proteomes" id="UP000243073">
    <property type="component" value="Unassembled WGS sequence"/>
</dbReference>
<evidence type="ECO:0000259" key="4">
    <source>
        <dbReference type="PROSITE" id="PS51371"/>
    </source>
</evidence>
<dbReference type="AlphaFoldDB" id="A0A1J4QIF2"/>
<organism evidence="5 6">
    <name type="scientific">Oceanisphaera psychrotolerans</name>
    <dbReference type="NCBI Taxonomy" id="1414654"/>
    <lineage>
        <taxon>Bacteria</taxon>
        <taxon>Pseudomonadati</taxon>
        <taxon>Pseudomonadota</taxon>
        <taxon>Gammaproteobacteria</taxon>
        <taxon>Aeromonadales</taxon>
        <taxon>Aeromonadaceae</taxon>
        <taxon>Oceanisphaera</taxon>
    </lineage>
</organism>
<dbReference type="EMBL" id="MDKE01000001">
    <property type="protein sequence ID" value="OIN14410.1"/>
    <property type="molecule type" value="Genomic_DNA"/>
</dbReference>
<evidence type="ECO:0000256" key="1">
    <source>
        <dbReference type="ARBA" id="ARBA00023122"/>
    </source>
</evidence>
<keyword evidence="1 2" id="KW-0129">CBS domain</keyword>
<name>A0A1J4QIF2_9GAMM</name>
<dbReference type="InterPro" id="IPR000644">
    <property type="entry name" value="CBS_dom"/>
</dbReference>
<feature type="region of interest" description="Disordered" evidence="3">
    <location>
        <begin position="143"/>
        <end position="170"/>
    </location>
</feature>
<dbReference type="SUPFAM" id="SSF54631">
    <property type="entry name" value="CBS-domain pair"/>
    <property type="match status" value="1"/>
</dbReference>
<dbReference type="CDD" id="cd04584">
    <property type="entry name" value="CBS_pair_AcuB_like"/>
    <property type="match status" value="1"/>
</dbReference>
<feature type="compositionally biased region" description="Low complexity" evidence="3">
    <location>
        <begin position="156"/>
        <end position="170"/>
    </location>
</feature>